<dbReference type="CDD" id="cd17546">
    <property type="entry name" value="REC_hyHK_CKI1_RcsC-like"/>
    <property type="match status" value="1"/>
</dbReference>
<dbReference type="Gene3D" id="3.30.450.20">
    <property type="entry name" value="PAS domain"/>
    <property type="match status" value="2"/>
</dbReference>
<organism evidence="9 10">
    <name type="scientific">Croceivirga thetidis</name>
    <dbReference type="NCBI Taxonomy" id="2721623"/>
    <lineage>
        <taxon>Bacteria</taxon>
        <taxon>Pseudomonadati</taxon>
        <taxon>Bacteroidota</taxon>
        <taxon>Flavobacteriia</taxon>
        <taxon>Flavobacteriales</taxon>
        <taxon>Flavobacteriaceae</taxon>
        <taxon>Croceivirga</taxon>
    </lineage>
</organism>
<dbReference type="SUPFAM" id="SSF52172">
    <property type="entry name" value="CheY-like"/>
    <property type="match status" value="1"/>
</dbReference>
<keyword evidence="4" id="KW-0808">Transferase</keyword>
<dbReference type="EC" id="2.7.13.3" evidence="2"/>
<protein>
    <recommendedName>
        <fullName evidence="2">histidine kinase</fullName>
        <ecNumber evidence="2">2.7.13.3</ecNumber>
    </recommendedName>
</protein>
<dbReference type="EMBL" id="JAAWWL010000001">
    <property type="protein sequence ID" value="NKI30864.1"/>
    <property type="molecule type" value="Genomic_DNA"/>
</dbReference>
<dbReference type="PROSITE" id="PS50109">
    <property type="entry name" value="HIS_KIN"/>
    <property type="match status" value="1"/>
</dbReference>
<evidence type="ECO:0000259" key="7">
    <source>
        <dbReference type="PROSITE" id="PS50109"/>
    </source>
</evidence>
<dbReference type="InterPro" id="IPR000014">
    <property type="entry name" value="PAS"/>
</dbReference>
<dbReference type="CDD" id="cd00082">
    <property type="entry name" value="HisKA"/>
    <property type="match status" value="1"/>
</dbReference>
<dbReference type="SUPFAM" id="SSF55785">
    <property type="entry name" value="PYP-like sensor domain (PAS domain)"/>
    <property type="match status" value="2"/>
</dbReference>
<evidence type="ECO:0000256" key="5">
    <source>
        <dbReference type="ARBA" id="ARBA00022777"/>
    </source>
</evidence>
<dbReference type="InterPro" id="IPR011006">
    <property type="entry name" value="CheY-like_superfamily"/>
</dbReference>
<dbReference type="Gene3D" id="1.10.287.130">
    <property type="match status" value="1"/>
</dbReference>
<dbReference type="Pfam" id="PF02518">
    <property type="entry name" value="HATPase_c"/>
    <property type="match status" value="1"/>
</dbReference>
<accession>A0ABX1GLX3</accession>
<dbReference type="Pfam" id="PF08448">
    <property type="entry name" value="PAS_4"/>
    <property type="match status" value="1"/>
</dbReference>
<dbReference type="RefSeq" id="WP_168551090.1">
    <property type="nucleotide sequence ID" value="NZ_JAAWWL010000001.1"/>
</dbReference>
<dbReference type="InterPro" id="IPR003594">
    <property type="entry name" value="HATPase_dom"/>
</dbReference>
<dbReference type="Gene3D" id="3.40.50.2300">
    <property type="match status" value="1"/>
</dbReference>
<evidence type="ECO:0000256" key="4">
    <source>
        <dbReference type="ARBA" id="ARBA00022679"/>
    </source>
</evidence>
<sequence>MKFEDSTPTDTSVQKKNLTSDVTSSKSTISENWKIDFNGLADHISEGLARCEIICDENNVPFDYRFLQTNQAFEKHTGLSKEFCQGKTILEIMPDAEQSWIDTYGRVALTLQTETITGYNKHTNRFYKSTAYSDKKGEFMMLFEDITHQKELEKAYELVTKSSQLNSDLIENMPDGFQWCKVIKDEENKPIDFRIIETNAAYAEQIGIDQNEITGKTFLELFPDVNQNTITTLCNVGITGQSISFVDQCNMTNRVFDISAFSPKQDEFVMFMKNITERERSRLELEKAYKKVEESEKLKTAFLANMSHEIRTPLNAIIGFSELLETDDLSTTEKQKCLKNIKGSGNRLLGIISDILDISKLEANQQELNFQNENFNDIIDSLRDQFVVINNNPTVNFKTSKPLARNEAYISIDSLRVQQIFSNLIENSLKHTESGSIEFGYRVDHKELECFVKDSGSGIHKNNQKLIFERFQQVKNKTGINSGTGLGIPIAAALTQLFGGKMWLDSEVGVGSTFFFTIPYRPQTSKNPGEKHTILVAEDEEANFTLLELWMSKTYNVIHAIDGNDAIEKAMESTTIDLILMDIKMPYLNGIEATKKIREVNKEIPIIAQTAFVMEKEKKEILDAGCNDIILKPIKREEFKKILLKYIPIP</sequence>
<dbReference type="NCBIfam" id="TIGR00229">
    <property type="entry name" value="sensory_box"/>
    <property type="match status" value="1"/>
</dbReference>
<dbReference type="InterPro" id="IPR036890">
    <property type="entry name" value="HATPase_C_sf"/>
</dbReference>
<feature type="domain" description="Response regulatory" evidence="8">
    <location>
        <begin position="533"/>
        <end position="647"/>
    </location>
</feature>
<feature type="modified residue" description="4-aspartylphosphate" evidence="6">
    <location>
        <position position="582"/>
    </location>
</feature>
<dbReference type="Pfam" id="PF00072">
    <property type="entry name" value="Response_reg"/>
    <property type="match status" value="1"/>
</dbReference>
<proteinExistence type="predicted"/>
<dbReference type="SMART" id="SM00448">
    <property type="entry name" value="REC"/>
    <property type="match status" value="1"/>
</dbReference>
<keyword evidence="3 6" id="KW-0597">Phosphoprotein</keyword>
<evidence type="ECO:0000256" key="2">
    <source>
        <dbReference type="ARBA" id="ARBA00012438"/>
    </source>
</evidence>
<dbReference type="SUPFAM" id="SSF55874">
    <property type="entry name" value="ATPase domain of HSP90 chaperone/DNA topoisomerase II/histidine kinase"/>
    <property type="match status" value="1"/>
</dbReference>
<evidence type="ECO:0000259" key="8">
    <source>
        <dbReference type="PROSITE" id="PS50110"/>
    </source>
</evidence>
<dbReference type="InterPro" id="IPR003661">
    <property type="entry name" value="HisK_dim/P_dom"/>
</dbReference>
<evidence type="ECO:0000256" key="6">
    <source>
        <dbReference type="PROSITE-ProRule" id="PRU00169"/>
    </source>
</evidence>
<name>A0ABX1GLX3_9FLAO</name>
<evidence type="ECO:0000256" key="1">
    <source>
        <dbReference type="ARBA" id="ARBA00000085"/>
    </source>
</evidence>
<feature type="domain" description="Histidine kinase" evidence="7">
    <location>
        <begin position="305"/>
        <end position="522"/>
    </location>
</feature>
<dbReference type="SUPFAM" id="SSF47384">
    <property type="entry name" value="Homodimeric domain of signal transducing histidine kinase"/>
    <property type="match status" value="1"/>
</dbReference>
<dbReference type="Gene3D" id="3.30.565.10">
    <property type="entry name" value="Histidine kinase-like ATPase, C-terminal domain"/>
    <property type="match status" value="1"/>
</dbReference>
<dbReference type="SMART" id="SM00387">
    <property type="entry name" value="HATPase_c"/>
    <property type="match status" value="1"/>
</dbReference>
<keyword evidence="10" id="KW-1185">Reference proteome</keyword>
<dbReference type="PRINTS" id="PR00344">
    <property type="entry name" value="BCTRLSENSOR"/>
</dbReference>
<dbReference type="PROSITE" id="PS50110">
    <property type="entry name" value="RESPONSE_REGULATORY"/>
    <property type="match status" value="1"/>
</dbReference>
<dbReference type="Pfam" id="PF00512">
    <property type="entry name" value="HisKA"/>
    <property type="match status" value="1"/>
</dbReference>
<dbReference type="InterPro" id="IPR001789">
    <property type="entry name" value="Sig_transdc_resp-reg_receiver"/>
</dbReference>
<comment type="caution">
    <text evidence="9">The sequence shown here is derived from an EMBL/GenBank/DDBJ whole genome shotgun (WGS) entry which is preliminary data.</text>
</comment>
<dbReference type="InterPro" id="IPR005467">
    <property type="entry name" value="His_kinase_dom"/>
</dbReference>
<dbReference type="InterPro" id="IPR004358">
    <property type="entry name" value="Sig_transdc_His_kin-like_C"/>
</dbReference>
<keyword evidence="5" id="KW-0418">Kinase</keyword>
<evidence type="ECO:0000313" key="9">
    <source>
        <dbReference type="EMBL" id="NKI30864.1"/>
    </source>
</evidence>
<dbReference type="InterPro" id="IPR036097">
    <property type="entry name" value="HisK_dim/P_sf"/>
</dbReference>
<dbReference type="SMART" id="SM00388">
    <property type="entry name" value="HisKA"/>
    <property type="match status" value="1"/>
</dbReference>
<reference evidence="9 10" key="1">
    <citation type="submission" date="2020-04" db="EMBL/GenBank/DDBJ databases">
        <authorList>
            <person name="Yoon J."/>
        </authorList>
    </citation>
    <scope>NUCLEOTIDE SEQUENCE [LARGE SCALE GENOMIC DNA]</scope>
    <source>
        <strain evidence="9 10">DJ-13</strain>
    </source>
</reference>
<evidence type="ECO:0000313" key="10">
    <source>
        <dbReference type="Proteomes" id="UP000718451"/>
    </source>
</evidence>
<evidence type="ECO:0000256" key="3">
    <source>
        <dbReference type="ARBA" id="ARBA00022553"/>
    </source>
</evidence>
<dbReference type="InterPro" id="IPR035965">
    <property type="entry name" value="PAS-like_dom_sf"/>
</dbReference>
<dbReference type="InterPro" id="IPR013656">
    <property type="entry name" value="PAS_4"/>
</dbReference>
<gene>
    <name evidence="9" type="ORF">HCU67_02840</name>
</gene>
<dbReference type="PANTHER" id="PTHR43047">
    <property type="entry name" value="TWO-COMPONENT HISTIDINE PROTEIN KINASE"/>
    <property type="match status" value="1"/>
</dbReference>
<dbReference type="Proteomes" id="UP000718451">
    <property type="component" value="Unassembled WGS sequence"/>
</dbReference>
<comment type="catalytic activity">
    <reaction evidence="1">
        <text>ATP + protein L-histidine = ADP + protein N-phospho-L-histidine.</text>
        <dbReference type="EC" id="2.7.13.3"/>
    </reaction>
</comment>